<comment type="caution">
    <text evidence="2">The sequence shown here is derived from an EMBL/GenBank/DDBJ whole genome shotgun (WGS) entry which is preliminary data.</text>
</comment>
<proteinExistence type="predicted"/>
<keyword evidence="1" id="KW-0472">Membrane</keyword>
<reference evidence="2" key="1">
    <citation type="submission" date="2023-06" db="EMBL/GenBank/DDBJ databases">
        <title>Genome-scale phylogeny and comparative genomics of the fungal order Sordariales.</title>
        <authorList>
            <consortium name="Lawrence Berkeley National Laboratory"/>
            <person name="Hensen N."/>
            <person name="Bonometti L."/>
            <person name="Westerberg I."/>
            <person name="Brannstrom I.O."/>
            <person name="Guillou S."/>
            <person name="Cros-Aarteil S."/>
            <person name="Calhoun S."/>
            <person name="Haridas S."/>
            <person name="Kuo A."/>
            <person name="Mondo S."/>
            <person name="Pangilinan J."/>
            <person name="Riley R."/>
            <person name="LaButti K."/>
            <person name="Andreopoulos B."/>
            <person name="Lipzen A."/>
            <person name="Chen C."/>
            <person name="Yanf M."/>
            <person name="Daum C."/>
            <person name="Ng V."/>
            <person name="Clum A."/>
            <person name="Steindorff A."/>
            <person name="Ohm R."/>
            <person name="Martin F."/>
            <person name="Silar P."/>
            <person name="Natvig D."/>
            <person name="Lalanne C."/>
            <person name="Gautier V."/>
            <person name="Ament-velasquez S.L."/>
            <person name="Kruys A."/>
            <person name="Hutchinson M.I."/>
            <person name="Powell A.J."/>
            <person name="Barry K."/>
            <person name="Miller A.N."/>
            <person name="Grigoriev I.V."/>
            <person name="Debuchy R."/>
            <person name="Gladieux P."/>
            <person name="Thoren M.H."/>
            <person name="Johannesson H."/>
        </authorList>
    </citation>
    <scope>NUCLEOTIDE SEQUENCE</scope>
    <source>
        <strain evidence="2">SMH2392-1A</strain>
    </source>
</reference>
<dbReference type="EMBL" id="JAUIRO010000005">
    <property type="protein sequence ID" value="KAK0712454.1"/>
    <property type="molecule type" value="Genomic_DNA"/>
</dbReference>
<dbReference type="Proteomes" id="UP001172101">
    <property type="component" value="Unassembled WGS sequence"/>
</dbReference>
<keyword evidence="1" id="KW-1133">Transmembrane helix</keyword>
<keyword evidence="3" id="KW-1185">Reference proteome</keyword>
<evidence type="ECO:0000313" key="2">
    <source>
        <dbReference type="EMBL" id="KAK0712454.1"/>
    </source>
</evidence>
<keyword evidence="1" id="KW-0812">Transmembrane</keyword>
<organism evidence="2 3">
    <name type="scientific">Lasiosphaeria miniovina</name>
    <dbReference type="NCBI Taxonomy" id="1954250"/>
    <lineage>
        <taxon>Eukaryota</taxon>
        <taxon>Fungi</taxon>
        <taxon>Dikarya</taxon>
        <taxon>Ascomycota</taxon>
        <taxon>Pezizomycotina</taxon>
        <taxon>Sordariomycetes</taxon>
        <taxon>Sordariomycetidae</taxon>
        <taxon>Sordariales</taxon>
        <taxon>Lasiosphaeriaceae</taxon>
        <taxon>Lasiosphaeria</taxon>
    </lineage>
</organism>
<evidence type="ECO:0000256" key="1">
    <source>
        <dbReference type="SAM" id="Phobius"/>
    </source>
</evidence>
<evidence type="ECO:0000313" key="3">
    <source>
        <dbReference type="Proteomes" id="UP001172101"/>
    </source>
</evidence>
<feature type="transmembrane region" description="Helical" evidence="1">
    <location>
        <begin position="39"/>
        <end position="67"/>
    </location>
</feature>
<dbReference type="AlphaFoldDB" id="A0AA40AAT5"/>
<sequence length="119" mass="12973">MANAIDNFIEFQSSNYRRRIESMGPDDLYEEHKLIKRKLVGISATLATSVAAMPVTLVSAFPAGIAARRIDVNKQRLDIIEARLAQMGWSGHDLDAQDIFGALPGAIVSHFAPGAEHVV</sequence>
<gene>
    <name evidence="2" type="ORF">B0T26DRAFT_752685</name>
</gene>
<dbReference type="RefSeq" id="XP_060293777.1">
    <property type="nucleotide sequence ID" value="XM_060445552.1"/>
</dbReference>
<accession>A0AA40AAT5</accession>
<dbReference type="GeneID" id="85328822"/>
<name>A0AA40AAT5_9PEZI</name>
<protein>
    <submittedName>
        <fullName evidence="2">Uncharacterized protein</fullName>
    </submittedName>
</protein>